<name>A0A0R2P3G4_9ACTN</name>
<dbReference type="EMBL" id="LIAS01000003">
    <property type="protein sequence ID" value="KRO31360.1"/>
    <property type="molecule type" value="Genomic_DNA"/>
</dbReference>
<evidence type="ECO:0000313" key="3">
    <source>
        <dbReference type="Proteomes" id="UP000053941"/>
    </source>
</evidence>
<evidence type="ECO:0000256" key="1">
    <source>
        <dbReference type="SAM" id="Phobius"/>
    </source>
</evidence>
<evidence type="ECO:0008006" key="4">
    <source>
        <dbReference type="Google" id="ProtNLM"/>
    </source>
</evidence>
<dbReference type="AlphaFoldDB" id="A0A0R2P3G4"/>
<dbReference type="Proteomes" id="UP000053941">
    <property type="component" value="Unassembled WGS sequence"/>
</dbReference>
<accession>A0A0R2P3G4</accession>
<feature type="transmembrane region" description="Helical" evidence="1">
    <location>
        <begin position="7"/>
        <end position="30"/>
    </location>
</feature>
<organism evidence="2 3">
    <name type="scientific">Actinobacteria bacterium BACL2 MAG-120802-bin41</name>
    <dbReference type="NCBI Taxonomy" id="1655568"/>
    <lineage>
        <taxon>Bacteria</taxon>
        <taxon>Bacillati</taxon>
        <taxon>Actinomycetota</taxon>
        <taxon>Actinomycetes</taxon>
        <taxon>Actinomycetes incertae sedis</taxon>
        <taxon>ac1 cluster</taxon>
    </lineage>
</organism>
<evidence type="ECO:0000313" key="2">
    <source>
        <dbReference type="EMBL" id="KRO31360.1"/>
    </source>
</evidence>
<keyword evidence="1" id="KW-0812">Transmembrane</keyword>
<protein>
    <recommendedName>
        <fullName evidence="4">POTRA domain-containing protein</fullName>
    </recommendedName>
</protein>
<gene>
    <name evidence="2" type="ORF">ABR60_02830</name>
</gene>
<comment type="caution">
    <text evidence="2">The sequence shown here is derived from an EMBL/GenBank/DDBJ whole genome shotgun (WGS) entry which is preliminary data.</text>
</comment>
<proteinExistence type="predicted"/>
<keyword evidence="1" id="KW-1133">Transmembrane helix</keyword>
<reference evidence="2 3" key="1">
    <citation type="submission" date="2015-10" db="EMBL/GenBank/DDBJ databases">
        <title>Metagenome-Assembled Genomes uncover a global brackish microbiome.</title>
        <authorList>
            <person name="Hugerth L.W."/>
            <person name="Larsson J."/>
            <person name="Alneberg J."/>
            <person name="Lindh M.V."/>
            <person name="Legrand C."/>
            <person name="Pinhassi J."/>
            <person name="Andersson A.F."/>
        </authorList>
    </citation>
    <scope>NUCLEOTIDE SEQUENCE [LARGE SCALE GENOMIC DNA]</scope>
    <source>
        <strain evidence="2">BACL2 MAG-120802-bin41</strain>
    </source>
</reference>
<sequence length="255" mass="28631">MRLHPRIILLISIIITGALAYLLGFSQVFVVKEIKIDIKDKKIAREVEAKLAQAPSVVKLGDQIARVDRREIANRLRQFAWVENIELDRNLINGKLLIKILSRTPIARLTSTSSPQGASIGFMGDDLDYFYLPRQAIDQAISSGDKSWQQIPELTLPAGSADEANKELKAGARELLELFSQDLAARGFEIKRVSARDNASFITSANYFGRRIEISWGSINDLGVKVEVLERLLAQDENKKVRRINLIDPLKPTVR</sequence>
<keyword evidence="1" id="KW-0472">Membrane</keyword>